<dbReference type="Proteomes" id="UP000253606">
    <property type="component" value="Chromosome"/>
</dbReference>
<organism evidence="1 2">
    <name type="scientific">Acidisarcina polymorpha</name>
    <dbReference type="NCBI Taxonomy" id="2211140"/>
    <lineage>
        <taxon>Bacteria</taxon>
        <taxon>Pseudomonadati</taxon>
        <taxon>Acidobacteriota</taxon>
        <taxon>Terriglobia</taxon>
        <taxon>Terriglobales</taxon>
        <taxon>Acidobacteriaceae</taxon>
        <taxon>Acidisarcina</taxon>
    </lineage>
</organism>
<keyword evidence="2" id="KW-1185">Reference proteome</keyword>
<dbReference type="AlphaFoldDB" id="A0A2Z5G8K2"/>
<dbReference type="KEGG" id="abas:ACPOL_6054"/>
<sequence length="86" mass="9937">MADFFIVRGVRGKGVGYKVAKRLWRQFPGRWEVRVMANNVPAQKFWAKAISRFQGKSAEAELVTKGKETRYLFLFDSKANLLDEPQ</sequence>
<evidence type="ECO:0000313" key="1">
    <source>
        <dbReference type="EMBL" id="AXC15298.1"/>
    </source>
</evidence>
<gene>
    <name evidence="1" type="ORF">ACPOL_6054</name>
</gene>
<reference evidence="1 2" key="1">
    <citation type="journal article" date="2018" name="Front. Microbiol.">
        <title>Hydrolytic Capabilities as a Key to Environmental Success: Chitinolytic and Cellulolytic Acidobacteria From Acidic Sub-arctic Soils and Boreal Peatlands.</title>
        <authorList>
            <person name="Belova S.E."/>
            <person name="Ravin N.V."/>
            <person name="Pankratov T.A."/>
            <person name="Rakitin A.L."/>
            <person name="Ivanova A.A."/>
            <person name="Beletsky A.V."/>
            <person name="Mardanov A.V."/>
            <person name="Sinninghe Damste J.S."/>
            <person name="Dedysh S.N."/>
        </authorList>
    </citation>
    <scope>NUCLEOTIDE SEQUENCE [LARGE SCALE GENOMIC DNA]</scope>
    <source>
        <strain evidence="1 2">SBC82</strain>
    </source>
</reference>
<protein>
    <recommendedName>
        <fullName evidence="3">N-acetyltransferase domain-containing protein</fullName>
    </recommendedName>
</protein>
<accession>A0A2Z5G8K2</accession>
<evidence type="ECO:0000313" key="2">
    <source>
        <dbReference type="Proteomes" id="UP000253606"/>
    </source>
</evidence>
<evidence type="ECO:0008006" key="3">
    <source>
        <dbReference type="Google" id="ProtNLM"/>
    </source>
</evidence>
<dbReference type="EMBL" id="CP030840">
    <property type="protein sequence ID" value="AXC15298.1"/>
    <property type="molecule type" value="Genomic_DNA"/>
</dbReference>
<name>A0A2Z5G8K2_9BACT</name>
<proteinExistence type="predicted"/>